<dbReference type="SMART" id="SM00895">
    <property type="entry name" value="FCD"/>
    <property type="match status" value="1"/>
</dbReference>
<protein>
    <submittedName>
        <fullName evidence="6">DNA-binding GntR family transcriptional regulator</fullName>
    </submittedName>
</protein>
<dbReference type="PANTHER" id="PTHR43537:SF49">
    <property type="entry name" value="TRANSCRIPTIONAL REGULATORY PROTEIN"/>
    <property type="match status" value="1"/>
</dbReference>
<keyword evidence="2 6" id="KW-0238">DNA-binding</keyword>
<dbReference type="AlphaFoldDB" id="A0A562E183"/>
<dbReference type="PROSITE" id="PS50949">
    <property type="entry name" value="HTH_GNTR"/>
    <property type="match status" value="1"/>
</dbReference>
<dbReference type="Gene3D" id="1.10.10.10">
    <property type="entry name" value="Winged helix-like DNA-binding domain superfamily/Winged helix DNA-binding domain"/>
    <property type="match status" value="1"/>
</dbReference>
<dbReference type="SUPFAM" id="SSF48008">
    <property type="entry name" value="GntR ligand-binding domain-like"/>
    <property type="match status" value="1"/>
</dbReference>
<feature type="domain" description="HTH gntR-type" evidence="5">
    <location>
        <begin position="21"/>
        <end position="88"/>
    </location>
</feature>
<gene>
    <name evidence="6" type="ORF">L618_000300003190</name>
</gene>
<sequence length="235" mass="26419">MSPRAMRTGDDVTEPGPPATVRGADWVATEIERMIVTGDLLPGQPVRQEQMAERLGVSRLPIREGLRQLASQGLIEHRRNAGYTVVRLEQSEFDQIYLMRDALEREVLASLPALDADALAEVRRLGERVAEAAERGDLLEMRLANQDFHFAMFDRSPLGLVVSEIRRLWRLAMPYHAAYLFDAEVRRRVIAEHDAMIDALADHDNERLIGLMNEHRRGGEAGTSMLLRNTARGGS</sequence>
<evidence type="ECO:0000256" key="3">
    <source>
        <dbReference type="ARBA" id="ARBA00023163"/>
    </source>
</evidence>
<dbReference type="Pfam" id="PF00392">
    <property type="entry name" value="GntR"/>
    <property type="match status" value="1"/>
</dbReference>
<dbReference type="GO" id="GO:0003700">
    <property type="term" value="F:DNA-binding transcription factor activity"/>
    <property type="evidence" value="ECO:0007669"/>
    <property type="project" value="InterPro"/>
</dbReference>
<accession>A0A562E183</accession>
<dbReference type="Gene3D" id="1.20.120.530">
    <property type="entry name" value="GntR ligand-binding domain-like"/>
    <property type="match status" value="1"/>
</dbReference>
<evidence type="ECO:0000259" key="5">
    <source>
        <dbReference type="PROSITE" id="PS50949"/>
    </source>
</evidence>
<dbReference type="InterPro" id="IPR011711">
    <property type="entry name" value="GntR_C"/>
</dbReference>
<dbReference type="SMART" id="SM00345">
    <property type="entry name" value="HTH_GNTR"/>
    <property type="match status" value="1"/>
</dbReference>
<organism evidence="6 7">
    <name type="scientific">Rhodococcus rhodochrous J45</name>
    <dbReference type="NCBI Taxonomy" id="935266"/>
    <lineage>
        <taxon>Bacteria</taxon>
        <taxon>Bacillati</taxon>
        <taxon>Actinomycetota</taxon>
        <taxon>Actinomycetes</taxon>
        <taxon>Mycobacteriales</taxon>
        <taxon>Nocardiaceae</taxon>
        <taxon>Rhodococcus</taxon>
    </lineage>
</organism>
<dbReference type="PRINTS" id="PR00035">
    <property type="entry name" value="HTHGNTR"/>
</dbReference>
<keyword evidence="1" id="KW-0805">Transcription regulation</keyword>
<comment type="caution">
    <text evidence="6">The sequence shown here is derived from an EMBL/GenBank/DDBJ whole genome shotgun (WGS) entry which is preliminary data.</text>
</comment>
<dbReference type="SUPFAM" id="SSF46785">
    <property type="entry name" value="Winged helix' DNA-binding domain"/>
    <property type="match status" value="1"/>
</dbReference>
<keyword evidence="3" id="KW-0804">Transcription</keyword>
<proteinExistence type="predicted"/>
<dbReference type="EMBL" id="VLJT01000028">
    <property type="protein sequence ID" value="TWH15745.1"/>
    <property type="molecule type" value="Genomic_DNA"/>
</dbReference>
<dbReference type="CDD" id="cd07377">
    <property type="entry name" value="WHTH_GntR"/>
    <property type="match status" value="1"/>
</dbReference>
<evidence type="ECO:0000256" key="4">
    <source>
        <dbReference type="SAM" id="MobiDB-lite"/>
    </source>
</evidence>
<dbReference type="InterPro" id="IPR008920">
    <property type="entry name" value="TF_FadR/GntR_C"/>
</dbReference>
<evidence type="ECO:0000256" key="2">
    <source>
        <dbReference type="ARBA" id="ARBA00023125"/>
    </source>
</evidence>
<evidence type="ECO:0000313" key="6">
    <source>
        <dbReference type="EMBL" id="TWH15745.1"/>
    </source>
</evidence>
<reference evidence="6 7" key="1">
    <citation type="submission" date="2019-07" db="EMBL/GenBank/DDBJ databases">
        <title>Genome sequencing of lignin-degrading bacterial isolates.</title>
        <authorList>
            <person name="Gladden J."/>
        </authorList>
    </citation>
    <scope>NUCLEOTIDE SEQUENCE [LARGE SCALE GENOMIC DNA]</scope>
    <source>
        <strain evidence="6 7">J45</strain>
    </source>
</reference>
<dbReference type="InterPro" id="IPR036390">
    <property type="entry name" value="WH_DNA-bd_sf"/>
</dbReference>
<evidence type="ECO:0000313" key="7">
    <source>
        <dbReference type="Proteomes" id="UP000317573"/>
    </source>
</evidence>
<evidence type="ECO:0000256" key="1">
    <source>
        <dbReference type="ARBA" id="ARBA00023015"/>
    </source>
</evidence>
<dbReference type="GO" id="GO:0003677">
    <property type="term" value="F:DNA binding"/>
    <property type="evidence" value="ECO:0007669"/>
    <property type="project" value="UniProtKB-KW"/>
</dbReference>
<dbReference type="Pfam" id="PF07729">
    <property type="entry name" value="FCD"/>
    <property type="match status" value="1"/>
</dbReference>
<dbReference type="Proteomes" id="UP000317573">
    <property type="component" value="Unassembled WGS sequence"/>
</dbReference>
<dbReference type="InterPro" id="IPR000524">
    <property type="entry name" value="Tscrpt_reg_HTH_GntR"/>
</dbReference>
<dbReference type="PANTHER" id="PTHR43537">
    <property type="entry name" value="TRANSCRIPTIONAL REGULATOR, GNTR FAMILY"/>
    <property type="match status" value="1"/>
</dbReference>
<name>A0A562E183_RHORH</name>
<dbReference type="InterPro" id="IPR036388">
    <property type="entry name" value="WH-like_DNA-bd_sf"/>
</dbReference>
<feature type="region of interest" description="Disordered" evidence="4">
    <location>
        <begin position="1"/>
        <end position="21"/>
    </location>
</feature>